<feature type="compositionally biased region" description="Basic and acidic residues" evidence="1">
    <location>
        <begin position="59"/>
        <end position="68"/>
    </location>
</feature>
<feature type="compositionally biased region" description="Basic and acidic residues" evidence="1">
    <location>
        <begin position="170"/>
        <end position="185"/>
    </location>
</feature>
<feature type="compositionally biased region" description="Basic and acidic residues" evidence="1">
    <location>
        <begin position="98"/>
        <end position="120"/>
    </location>
</feature>
<organism evidence="2 3">
    <name type="scientific">Pontibacter rugosus</name>
    <dbReference type="NCBI Taxonomy" id="1745966"/>
    <lineage>
        <taxon>Bacteria</taxon>
        <taxon>Pseudomonadati</taxon>
        <taxon>Bacteroidota</taxon>
        <taxon>Cytophagia</taxon>
        <taxon>Cytophagales</taxon>
        <taxon>Hymenobacteraceae</taxon>
        <taxon>Pontibacter</taxon>
    </lineage>
</organism>
<feature type="region of interest" description="Disordered" evidence="1">
    <location>
        <begin position="1"/>
        <end position="198"/>
    </location>
</feature>
<gene>
    <name evidence="2" type="ORF">ACFQ2O_00195</name>
</gene>
<evidence type="ECO:0000313" key="2">
    <source>
        <dbReference type="EMBL" id="MFD1184603.1"/>
    </source>
</evidence>
<feature type="compositionally biased region" description="Low complexity" evidence="1">
    <location>
        <begin position="268"/>
        <end position="279"/>
    </location>
</feature>
<feature type="compositionally biased region" description="Basic and acidic residues" evidence="1">
    <location>
        <begin position="211"/>
        <end position="267"/>
    </location>
</feature>
<evidence type="ECO:0000256" key="1">
    <source>
        <dbReference type="SAM" id="MobiDB-lite"/>
    </source>
</evidence>
<feature type="compositionally biased region" description="Basic and acidic residues" evidence="1">
    <location>
        <begin position="134"/>
        <end position="147"/>
    </location>
</feature>
<comment type="caution">
    <text evidence="2">The sequence shown here is derived from an EMBL/GenBank/DDBJ whole genome shotgun (WGS) entry which is preliminary data.</text>
</comment>
<dbReference type="EMBL" id="JBHTLD010000001">
    <property type="protein sequence ID" value="MFD1184603.1"/>
    <property type="molecule type" value="Genomic_DNA"/>
</dbReference>
<keyword evidence="3" id="KW-1185">Reference proteome</keyword>
<evidence type="ECO:0000313" key="3">
    <source>
        <dbReference type="Proteomes" id="UP001597094"/>
    </source>
</evidence>
<reference evidence="3" key="1">
    <citation type="journal article" date="2019" name="Int. J. Syst. Evol. Microbiol.">
        <title>The Global Catalogue of Microorganisms (GCM) 10K type strain sequencing project: providing services to taxonomists for standard genome sequencing and annotation.</title>
        <authorList>
            <consortium name="The Broad Institute Genomics Platform"/>
            <consortium name="The Broad Institute Genome Sequencing Center for Infectious Disease"/>
            <person name="Wu L."/>
            <person name="Ma J."/>
        </authorList>
    </citation>
    <scope>NUCLEOTIDE SEQUENCE [LARGE SCALE GENOMIC DNA]</scope>
    <source>
        <strain evidence="3">JCM 31319</strain>
    </source>
</reference>
<feature type="compositionally biased region" description="Polar residues" evidence="1">
    <location>
        <begin position="72"/>
        <end position="84"/>
    </location>
</feature>
<sequence>MANKEMNLNGRNGENHQIGRDLYQRDQQIRNNNNRSGHEEDRRWGEGNYFHTGPSPRGAQDRDNDNYRRGGASNSSYNQGQNAHLNDHYGSRSGSAYRNERSYINHGDRGNQYKHDESHSMRRPHSPGGALEGNHNDFNDRNSDPWREGPGTGSRYKEDDYRYGSGSHNWYRENRYTPDHEENRSRYGSNSSNDDRGFVDRVKDTWNDIWHSDDRDYHSQNRHTSPEDNISSRERHGSEAYRNRSYDKGLEGGPRWADEVDSGHDDYYNNTNRNQRYRR</sequence>
<proteinExistence type="predicted"/>
<feature type="region of interest" description="Disordered" evidence="1">
    <location>
        <begin position="211"/>
        <end position="279"/>
    </location>
</feature>
<accession>A0ABW3SIF4</accession>
<name>A0ABW3SIF4_9BACT</name>
<protein>
    <submittedName>
        <fullName evidence="2">Uncharacterized protein</fullName>
    </submittedName>
</protein>
<dbReference type="RefSeq" id="WP_377521931.1">
    <property type="nucleotide sequence ID" value="NZ_JBHTLD010000001.1"/>
</dbReference>
<feature type="compositionally biased region" description="Basic and acidic residues" evidence="1">
    <location>
        <begin position="13"/>
        <end position="28"/>
    </location>
</feature>
<feature type="compositionally biased region" description="Basic and acidic residues" evidence="1">
    <location>
        <begin position="36"/>
        <end position="45"/>
    </location>
</feature>
<dbReference type="Proteomes" id="UP001597094">
    <property type="component" value="Unassembled WGS sequence"/>
</dbReference>